<dbReference type="SUPFAM" id="SSF53335">
    <property type="entry name" value="S-adenosyl-L-methionine-dependent methyltransferases"/>
    <property type="match status" value="1"/>
</dbReference>
<evidence type="ECO:0000313" key="9">
    <source>
        <dbReference type="EMBL" id="RUO37460.1"/>
    </source>
</evidence>
<dbReference type="GO" id="GO:0052914">
    <property type="term" value="F:16S rRNA (guanine(1207)-N(2))-methyltransferase activity"/>
    <property type="evidence" value="ECO:0007669"/>
    <property type="project" value="UniProtKB-EC"/>
</dbReference>
<evidence type="ECO:0000256" key="6">
    <source>
        <dbReference type="HAMAP-Rule" id="MF_01862"/>
    </source>
</evidence>
<dbReference type="RefSeq" id="WP_126806717.1">
    <property type="nucleotide sequence ID" value="NZ_PIPP01000002.1"/>
</dbReference>
<dbReference type="InterPro" id="IPR013675">
    <property type="entry name" value="Mtase_sm_N"/>
</dbReference>
<evidence type="ECO:0000256" key="3">
    <source>
        <dbReference type="ARBA" id="ARBA00022603"/>
    </source>
</evidence>
<name>A0A432WUL6_9GAMM</name>
<gene>
    <name evidence="6" type="primary">rsmC</name>
    <name evidence="9" type="ORF">CWE13_05745</name>
</gene>
<comment type="subcellular location">
    <subcellularLocation>
        <location evidence="6">Cytoplasm</location>
    </subcellularLocation>
</comment>
<evidence type="ECO:0000256" key="1">
    <source>
        <dbReference type="ARBA" id="ARBA00022490"/>
    </source>
</evidence>
<dbReference type="PANTHER" id="PTHR47816:SF4">
    <property type="entry name" value="RIBOSOMAL RNA SMALL SUBUNIT METHYLTRANSFERASE C"/>
    <property type="match status" value="1"/>
</dbReference>
<dbReference type="InterPro" id="IPR002052">
    <property type="entry name" value="DNA_methylase_N6_adenine_CS"/>
</dbReference>
<keyword evidence="10" id="KW-1185">Reference proteome</keyword>
<keyword evidence="5 6" id="KW-0949">S-adenosyl-L-methionine</keyword>
<comment type="catalytic activity">
    <reaction evidence="6">
        <text>guanosine(1207) in 16S rRNA + S-adenosyl-L-methionine = N(2)-methylguanosine(1207) in 16S rRNA + S-adenosyl-L-homocysteine + H(+)</text>
        <dbReference type="Rhea" id="RHEA:42736"/>
        <dbReference type="Rhea" id="RHEA-COMP:10213"/>
        <dbReference type="Rhea" id="RHEA-COMP:10214"/>
        <dbReference type="ChEBI" id="CHEBI:15378"/>
        <dbReference type="ChEBI" id="CHEBI:57856"/>
        <dbReference type="ChEBI" id="CHEBI:59789"/>
        <dbReference type="ChEBI" id="CHEBI:74269"/>
        <dbReference type="ChEBI" id="CHEBI:74481"/>
        <dbReference type="EC" id="2.1.1.172"/>
    </reaction>
</comment>
<keyword evidence="3 6" id="KW-0489">Methyltransferase</keyword>
<dbReference type="GO" id="GO:0005737">
    <property type="term" value="C:cytoplasm"/>
    <property type="evidence" value="ECO:0007669"/>
    <property type="project" value="UniProtKB-SubCell"/>
</dbReference>
<evidence type="ECO:0000259" key="8">
    <source>
        <dbReference type="Pfam" id="PF08468"/>
    </source>
</evidence>
<reference evidence="10" key="1">
    <citation type="journal article" date="2018" name="Front. Microbiol.">
        <title>Genome-Based Analysis Reveals the Taxonomy and Diversity of the Family Idiomarinaceae.</title>
        <authorList>
            <person name="Liu Y."/>
            <person name="Lai Q."/>
            <person name="Shao Z."/>
        </authorList>
    </citation>
    <scope>NUCLEOTIDE SEQUENCE [LARGE SCALE GENOMIC DNA]</scope>
    <source>
        <strain evidence="10">AIS</strain>
    </source>
</reference>
<dbReference type="InterPro" id="IPR046977">
    <property type="entry name" value="RsmC/RlmG"/>
</dbReference>
<dbReference type="CDD" id="cd02440">
    <property type="entry name" value="AdoMet_MTases"/>
    <property type="match status" value="1"/>
</dbReference>
<keyword evidence="1 6" id="KW-0963">Cytoplasm</keyword>
<comment type="similarity">
    <text evidence="6">Belongs to the methyltransferase superfamily. RsmC family.</text>
</comment>
<evidence type="ECO:0000256" key="2">
    <source>
        <dbReference type="ARBA" id="ARBA00022552"/>
    </source>
</evidence>
<evidence type="ECO:0000313" key="10">
    <source>
        <dbReference type="Proteomes" id="UP000286934"/>
    </source>
</evidence>
<evidence type="ECO:0000256" key="4">
    <source>
        <dbReference type="ARBA" id="ARBA00022679"/>
    </source>
</evidence>
<protein>
    <recommendedName>
        <fullName evidence="6">Ribosomal RNA small subunit methyltransferase C</fullName>
        <ecNumber evidence="6">2.1.1.172</ecNumber>
    </recommendedName>
    <alternativeName>
        <fullName evidence="6">16S rRNA m2G1207 methyltransferase</fullName>
    </alternativeName>
    <alternativeName>
        <fullName evidence="6">rRNA (guanine-N(2)-)-methyltransferase RsmC</fullName>
    </alternativeName>
</protein>
<evidence type="ECO:0000259" key="7">
    <source>
        <dbReference type="Pfam" id="PF05175"/>
    </source>
</evidence>
<evidence type="ECO:0000256" key="5">
    <source>
        <dbReference type="ARBA" id="ARBA00022691"/>
    </source>
</evidence>
<dbReference type="Gene3D" id="3.40.50.150">
    <property type="entry name" value="Vaccinia Virus protein VP39"/>
    <property type="match status" value="2"/>
</dbReference>
<keyword evidence="2 6" id="KW-0698">rRNA processing</keyword>
<comment type="caution">
    <text evidence="9">The sequence shown here is derived from an EMBL/GenBank/DDBJ whole genome shotgun (WGS) entry which is preliminary data.</text>
</comment>
<dbReference type="GO" id="GO:0003676">
    <property type="term" value="F:nucleic acid binding"/>
    <property type="evidence" value="ECO:0007669"/>
    <property type="project" value="InterPro"/>
</dbReference>
<dbReference type="EMBL" id="PIPP01000002">
    <property type="protein sequence ID" value="RUO37460.1"/>
    <property type="molecule type" value="Genomic_DNA"/>
</dbReference>
<accession>A0A432WUL6</accession>
<dbReference type="Proteomes" id="UP000286934">
    <property type="component" value="Unassembled WGS sequence"/>
</dbReference>
<comment type="function">
    <text evidence="6">Specifically methylates the guanine in position 1207 of 16S rRNA in the 30S particle.</text>
</comment>
<dbReference type="InterPro" id="IPR029063">
    <property type="entry name" value="SAM-dependent_MTases_sf"/>
</dbReference>
<dbReference type="InterPro" id="IPR007848">
    <property type="entry name" value="Small_mtfrase_dom"/>
</dbReference>
<comment type="subunit">
    <text evidence="6">Monomer.</text>
</comment>
<dbReference type="Pfam" id="PF08468">
    <property type="entry name" value="MTS_N"/>
    <property type="match status" value="1"/>
</dbReference>
<dbReference type="InterPro" id="IPR023543">
    <property type="entry name" value="rRNA_ssu_MeTfrase_C"/>
</dbReference>
<dbReference type="AlphaFoldDB" id="A0A432WUL6"/>
<sequence length="349" mass="37864">MSVAASKLLVRQASLIQTQLEDPHNERVLLVNPSVGMAQELEHAGFSCISWILNAQALTGGAPETEIFQAHLGEAQHVAGIILNIPKEKQLTRMLLANLRAVAPTGTPIWLVGHNETGIRSYLKQEHAGWQSFQKLASGNHCQLLSSCLQSQAPFSAEDFISEYEFLLPSATGEKKLSITNLPGVFSSGHIDMGTQLLLEHLPANITGKVLDFGCGAGVISAWLATEYPKIQLSAVDINVLALEATQATLAKLGISADVFASDGLAKVAGKYEWIISNPPFHSGKQTDYQITQNFIRESCAKLQANGSLLIVANTFLPYREALSANFKHVNVLVQTPKFTVWLATNRKV</sequence>
<proteinExistence type="inferred from homology"/>
<dbReference type="PANTHER" id="PTHR47816">
    <property type="entry name" value="RIBOSOMAL RNA SMALL SUBUNIT METHYLTRANSFERASE C"/>
    <property type="match status" value="1"/>
</dbReference>
<dbReference type="Pfam" id="PF05175">
    <property type="entry name" value="MTS"/>
    <property type="match status" value="1"/>
</dbReference>
<dbReference type="EC" id="2.1.1.172" evidence="6"/>
<feature type="domain" description="Methyltransferase small N-terminal" evidence="8">
    <location>
        <begin position="21"/>
        <end position="164"/>
    </location>
</feature>
<dbReference type="OrthoDB" id="9816072at2"/>
<feature type="domain" description="Methyltransferase small" evidence="7">
    <location>
        <begin position="177"/>
        <end position="341"/>
    </location>
</feature>
<dbReference type="PROSITE" id="PS00092">
    <property type="entry name" value="N6_MTASE"/>
    <property type="match status" value="1"/>
</dbReference>
<organism evidence="9 10">
    <name type="scientific">Aliidiomarina shirensis</name>
    <dbReference type="NCBI Taxonomy" id="1048642"/>
    <lineage>
        <taxon>Bacteria</taxon>
        <taxon>Pseudomonadati</taxon>
        <taxon>Pseudomonadota</taxon>
        <taxon>Gammaproteobacteria</taxon>
        <taxon>Alteromonadales</taxon>
        <taxon>Idiomarinaceae</taxon>
        <taxon>Aliidiomarina</taxon>
    </lineage>
</organism>
<dbReference type="HAMAP" id="MF_01862">
    <property type="entry name" value="16SrRNA_methyltr_C"/>
    <property type="match status" value="1"/>
</dbReference>
<keyword evidence="4 6" id="KW-0808">Transferase</keyword>